<accession>A0ABT7RYC7</accession>
<evidence type="ECO:0000256" key="1">
    <source>
        <dbReference type="ARBA" id="ARBA00023125"/>
    </source>
</evidence>
<dbReference type="SUPFAM" id="SSF47413">
    <property type="entry name" value="lambda repressor-like DNA-binding domains"/>
    <property type="match status" value="1"/>
</dbReference>
<name>A0ABT7RYC7_9LACO</name>
<keyword evidence="4" id="KW-1185">Reference proteome</keyword>
<dbReference type="PANTHER" id="PTHR46558:SF11">
    <property type="entry name" value="HTH-TYPE TRANSCRIPTIONAL REGULATOR XRE"/>
    <property type="match status" value="1"/>
</dbReference>
<proteinExistence type="predicted"/>
<evidence type="ECO:0000313" key="3">
    <source>
        <dbReference type="EMBL" id="MDM7645669.1"/>
    </source>
</evidence>
<dbReference type="EMBL" id="JAUCAQ010000002">
    <property type="protein sequence ID" value="MDM7645669.1"/>
    <property type="molecule type" value="Genomic_DNA"/>
</dbReference>
<keyword evidence="1" id="KW-0238">DNA-binding</keyword>
<dbReference type="Pfam" id="PF01381">
    <property type="entry name" value="HTH_3"/>
    <property type="match status" value="1"/>
</dbReference>
<dbReference type="PANTHER" id="PTHR46558">
    <property type="entry name" value="TRACRIPTIONAL REGULATORY PROTEIN-RELATED-RELATED"/>
    <property type="match status" value="1"/>
</dbReference>
<dbReference type="InterPro" id="IPR001387">
    <property type="entry name" value="Cro/C1-type_HTH"/>
</dbReference>
<dbReference type="InterPro" id="IPR010982">
    <property type="entry name" value="Lambda_DNA-bd_dom_sf"/>
</dbReference>
<dbReference type="SMART" id="SM00530">
    <property type="entry name" value="HTH_XRE"/>
    <property type="match status" value="1"/>
</dbReference>
<organism evidence="3 4">
    <name type="scientific">Leuconostoc falkenbergense</name>
    <dbReference type="NCBI Taxonomy" id="2766470"/>
    <lineage>
        <taxon>Bacteria</taxon>
        <taxon>Bacillati</taxon>
        <taxon>Bacillota</taxon>
        <taxon>Bacilli</taxon>
        <taxon>Lactobacillales</taxon>
        <taxon>Lactobacillaceae</taxon>
        <taxon>Leuconostoc</taxon>
    </lineage>
</organism>
<comment type="caution">
    <text evidence="3">The sequence shown here is derived from an EMBL/GenBank/DDBJ whole genome shotgun (WGS) entry which is preliminary data.</text>
</comment>
<dbReference type="PROSITE" id="PS50943">
    <property type="entry name" value="HTH_CROC1"/>
    <property type="match status" value="1"/>
</dbReference>
<protein>
    <submittedName>
        <fullName evidence="3">Helix-turn-helix transcriptional regulator</fullName>
    </submittedName>
</protein>
<dbReference type="RefSeq" id="WP_260354040.1">
    <property type="nucleotide sequence ID" value="NZ_JAUCAQ010000002.1"/>
</dbReference>
<sequence>MSTSTIGNRIKELRAKKRLTQQQLADEINITRVTIGRVESGLSTPSLRTLSRIADALETNVDYLRGYVDDYQEINNGMQNKIITQQLSLNQLRIASSVEETISDEERDDIIKVINIFMKHAKQSGCNETKK</sequence>
<reference evidence="3 4" key="1">
    <citation type="submission" date="2023-06" db="EMBL/GenBank/DDBJ databases">
        <title>Draft Genome Sequences of lactic acid bacteria strains isolated from fermented milk products.</title>
        <authorList>
            <person name="Elcheninov A.G."/>
            <person name="Klyukina A."/>
            <person name="Zayulina K.S."/>
            <person name="Gavirova L.A."/>
            <person name="Shcherbakova P.A."/>
            <person name="Shestakov A.I."/>
            <person name="Kublanov I.V."/>
            <person name="Kochetkova T.V."/>
        </authorList>
    </citation>
    <scope>NUCLEOTIDE SEQUENCE [LARGE SCALE GENOMIC DNA]</scope>
    <source>
        <strain evidence="3 4">TOM.81</strain>
    </source>
</reference>
<gene>
    <name evidence="3" type="ORF">QUE93_01330</name>
</gene>
<dbReference type="Gene3D" id="1.10.260.40">
    <property type="entry name" value="lambda repressor-like DNA-binding domains"/>
    <property type="match status" value="1"/>
</dbReference>
<feature type="domain" description="HTH cro/C1-type" evidence="2">
    <location>
        <begin position="10"/>
        <end position="64"/>
    </location>
</feature>
<evidence type="ECO:0000313" key="4">
    <source>
        <dbReference type="Proteomes" id="UP001242903"/>
    </source>
</evidence>
<dbReference type="Proteomes" id="UP001242903">
    <property type="component" value="Unassembled WGS sequence"/>
</dbReference>
<dbReference type="CDD" id="cd00093">
    <property type="entry name" value="HTH_XRE"/>
    <property type="match status" value="1"/>
</dbReference>
<evidence type="ECO:0000259" key="2">
    <source>
        <dbReference type="PROSITE" id="PS50943"/>
    </source>
</evidence>